<organism evidence="2 3">
    <name type="scientific">Termitidicoccus mucosus</name>
    <dbReference type="NCBI Taxonomy" id="1184151"/>
    <lineage>
        <taxon>Bacteria</taxon>
        <taxon>Pseudomonadati</taxon>
        <taxon>Verrucomicrobiota</taxon>
        <taxon>Opitutia</taxon>
        <taxon>Opitutales</taxon>
        <taxon>Opitutaceae</taxon>
        <taxon>Termitidicoccus</taxon>
    </lineage>
</organism>
<accession>A0A178IKP1</accession>
<dbReference type="InterPro" id="IPR049349">
    <property type="entry name" value="DUF2264_N"/>
</dbReference>
<proteinExistence type="predicted"/>
<dbReference type="STRING" id="1184151.AW736_08105"/>
<dbReference type="Pfam" id="PF10022">
    <property type="entry name" value="DUF2264"/>
    <property type="match status" value="1"/>
</dbReference>
<dbReference type="Proteomes" id="UP000078486">
    <property type="component" value="Unassembled WGS sequence"/>
</dbReference>
<sequence length="388" mass="43176">MRPYWCDVASRLATPVLEALSKRQLKATMPVEPAGTKQRDVTYLEALGRVLAGIAPWLELPADDTPEGRQRARLAVLAREAIDAGTDSKSPDFMNFCEKKVRQPQVDCAFLAQAMLRTPRELWEKLDARVKTNVIAGMKATRVVGASTRNNWCLFAAMIEVFLARAGEKHDGARVTSALKLMREWYAGDGWYGDGASFHMDYYNSFVIQPMLVEILDIVGDETPEWKELRDHAKTRLTRYAETQERFVAPDGSFPPVGRSLVYRGGAFQGLAFAALRKQLPKKVTPAQARTALTSVIRRTMEAPGTFDKNGWLQIGLGGHQPALGENYISTGSLYMASLPLLPLGLPPIDRFWTDAHVASTWEKAWSGVDMPEDHAIRGDAGDRWQAK</sequence>
<dbReference type="PANTHER" id="PTHR35339:SF3">
    <property type="entry name" value="DUF2264 DOMAIN-CONTAINING PROTEIN"/>
    <property type="match status" value="1"/>
</dbReference>
<evidence type="ECO:0000313" key="2">
    <source>
        <dbReference type="EMBL" id="OAM90450.1"/>
    </source>
</evidence>
<keyword evidence="3" id="KW-1185">Reference proteome</keyword>
<reference evidence="2 3" key="1">
    <citation type="submission" date="2016-01" db="EMBL/GenBank/DDBJ databases">
        <title>High potential of lignocellulose degradation of a new Verrucomicrobia species.</title>
        <authorList>
            <person name="Wang Y."/>
            <person name="Shi Y."/>
            <person name="Qiu Z."/>
            <person name="Liu S."/>
            <person name="Yang H."/>
        </authorList>
    </citation>
    <scope>NUCLEOTIDE SEQUENCE [LARGE SCALE GENOMIC DNA]</scope>
    <source>
        <strain evidence="2 3">TSB47</strain>
    </source>
</reference>
<evidence type="ECO:0000259" key="1">
    <source>
        <dbReference type="Pfam" id="PF10022"/>
    </source>
</evidence>
<dbReference type="PANTHER" id="PTHR35339">
    <property type="entry name" value="LINALOOL DEHYDRATASE_ISOMERASE DOMAIN-CONTAINING PROTEIN"/>
    <property type="match status" value="1"/>
</dbReference>
<dbReference type="AlphaFoldDB" id="A0A178IKP1"/>
<comment type="caution">
    <text evidence="2">The sequence shown here is derived from an EMBL/GenBank/DDBJ whole genome shotgun (WGS) entry which is preliminary data.</text>
</comment>
<dbReference type="InterPro" id="IPR016624">
    <property type="entry name" value="UCP014753"/>
</dbReference>
<name>A0A178IKP1_9BACT</name>
<evidence type="ECO:0000313" key="3">
    <source>
        <dbReference type="Proteomes" id="UP000078486"/>
    </source>
</evidence>
<protein>
    <recommendedName>
        <fullName evidence="1">DUF2264 domain-containing protein</fullName>
    </recommendedName>
</protein>
<dbReference type="PIRSF" id="PIRSF014753">
    <property type="entry name" value="UCP014753"/>
    <property type="match status" value="1"/>
</dbReference>
<gene>
    <name evidence="2" type="ORF">AW736_08105</name>
</gene>
<dbReference type="EMBL" id="LRRQ01000058">
    <property type="protein sequence ID" value="OAM90450.1"/>
    <property type="molecule type" value="Genomic_DNA"/>
</dbReference>
<feature type="domain" description="DUF2264" evidence="1">
    <location>
        <begin position="2"/>
        <end position="356"/>
    </location>
</feature>